<sequence>MIEYQTTLSLAAIFNMTKIETGSRPNENSKPRIFSTDLLTIIRAQKLAPSEWPGPVYHEGQIYMSVQVMLKAFRLAQISPPDHVHAAKASNVSADAESILGFIFPDGLPSFDSIPPETSKALHALIAAAHKISTAPGMQRLVSDRDTIVVLDEKSFNSNVVSGLKELSL</sequence>
<gene>
    <name evidence="1" type="ORF">ACFPN9_13150</name>
</gene>
<comment type="caution">
    <text evidence="1">The sequence shown here is derived from an EMBL/GenBank/DDBJ whole genome shotgun (WGS) entry which is preliminary data.</text>
</comment>
<keyword evidence="2" id="KW-1185">Reference proteome</keyword>
<proteinExistence type="predicted"/>
<reference evidence="2" key="1">
    <citation type="journal article" date="2019" name="Int. J. Syst. Evol. Microbiol.">
        <title>The Global Catalogue of Microorganisms (GCM) 10K type strain sequencing project: providing services to taxonomists for standard genome sequencing and annotation.</title>
        <authorList>
            <consortium name="The Broad Institute Genomics Platform"/>
            <consortium name="The Broad Institute Genome Sequencing Center for Infectious Disease"/>
            <person name="Wu L."/>
            <person name="Ma J."/>
        </authorList>
    </citation>
    <scope>NUCLEOTIDE SEQUENCE [LARGE SCALE GENOMIC DNA]</scope>
    <source>
        <strain evidence="2">CCUG 43117</strain>
    </source>
</reference>
<organism evidence="1 2">
    <name type="scientific">Bosea massiliensis</name>
    <dbReference type="NCBI Taxonomy" id="151419"/>
    <lineage>
        <taxon>Bacteria</taxon>
        <taxon>Pseudomonadati</taxon>
        <taxon>Pseudomonadota</taxon>
        <taxon>Alphaproteobacteria</taxon>
        <taxon>Hyphomicrobiales</taxon>
        <taxon>Boseaceae</taxon>
        <taxon>Bosea</taxon>
    </lineage>
</organism>
<evidence type="ECO:0000313" key="1">
    <source>
        <dbReference type="EMBL" id="MFC5506204.1"/>
    </source>
</evidence>
<protein>
    <submittedName>
        <fullName evidence="1">Uncharacterized protein</fullName>
    </submittedName>
</protein>
<evidence type="ECO:0000313" key="2">
    <source>
        <dbReference type="Proteomes" id="UP001596060"/>
    </source>
</evidence>
<name>A0ABW0P0J7_9HYPH</name>
<dbReference type="EMBL" id="JBHSLU010000037">
    <property type="protein sequence ID" value="MFC5506204.1"/>
    <property type="molecule type" value="Genomic_DNA"/>
</dbReference>
<accession>A0ABW0P0J7</accession>
<dbReference type="Proteomes" id="UP001596060">
    <property type="component" value="Unassembled WGS sequence"/>
</dbReference>